<dbReference type="Proteomes" id="UP001295444">
    <property type="component" value="Chromosome 01"/>
</dbReference>
<protein>
    <submittedName>
        <fullName evidence="2">Uncharacterized protein</fullName>
    </submittedName>
</protein>
<keyword evidence="3" id="KW-1185">Reference proteome</keyword>
<feature type="compositionally biased region" description="Basic residues" evidence="1">
    <location>
        <begin position="74"/>
        <end position="83"/>
    </location>
</feature>
<evidence type="ECO:0000313" key="3">
    <source>
        <dbReference type="Proteomes" id="UP001295444"/>
    </source>
</evidence>
<dbReference type="AlphaFoldDB" id="A0AAD1QYN7"/>
<organism evidence="2 3">
    <name type="scientific">Pelobates cultripes</name>
    <name type="common">Western spadefoot toad</name>
    <dbReference type="NCBI Taxonomy" id="61616"/>
    <lineage>
        <taxon>Eukaryota</taxon>
        <taxon>Metazoa</taxon>
        <taxon>Chordata</taxon>
        <taxon>Craniata</taxon>
        <taxon>Vertebrata</taxon>
        <taxon>Euteleostomi</taxon>
        <taxon>Amphibia</taxon>
        <taxon>Batrachia</taxon>
        <taxon>Anura</taxon>
        <taxon>Pelobatoidea</taxon>
        <taxon>Pelobatidae</taxon>
        <taxon>Pelobates</taxon>
    </lineage>
</organism>
<proteinExistence type="predicted"/>
<feature type="compositionally biased region" description="Basic and acidic residues" evidence="1">
    <location>
        <begin position="88"/>
        <end position="104"/>
    </location>
</feature>
<sequence>MSWSNHAPVIITIASPTPFQKHWNWRLNESLIEDPLMQKEVKTHIDQFFQMNSTPDTAPDKIWEAHKCVILTRHGAKRKRQRTQKTAELSRKVADLEKQHKSTLNDDTYSQLDAAKAELNSHLS</sequence>
<accession>A0AAD1QYN7</accession>
<name>A0AAD1QYN7_PELCU</name>
<reference evidence="2" key="1">
    <citation type="submission" date="2022-03" db="EMBL/GenBank/DDBJ databases">
        <authorList>
            <person name="Alioto T."/>
            <person name="Alioto T."/>
            <person name="Gomez Garrido J."/>
        </authorList>
    </citation>
    <scope>NUCLEOTIDE SEQUENCE</scope>
</reference>
<evidence type="ECO:0000256" key="1">
    <source>
        <dbReference type="SAM" id="MobiDB-lite"/>
    </source>
</evidence>
<dbReference type="EMBL" id="OW240912">
    <property type="protein sequence ID" value="CAH2219821.1"/>
    <property type="molecule type" value="Genomic_DNA"/>
</dbReference>
<feature type="region of interest" description="Disordered" evidence="1">
    <location>
        <begin position="74"/>
        <end position="110"/>
    </location>
</feature>
<evidence type="ECO:0000313" key="2">
    <source>
        <dbReference type="EMBL" id="CAH2219821.1"/>
    </source>
</evidence>
<gene>
    <name evidence="2" type="ORF">PECUL_23A030351</name>
</gene>